<dbReference type="PROSITE" id="PS50033">
    <property type="entry name" value="UBX"/>
    <property type="match status" value="1"/>
</dbReference>
<dbReference type="Proteomes" id="UP000053890">
    <property type="component" value="Unassembled WGS sequence"/>
</dbReference>
<comment type="similarity">
    <text evidence="2">Belongs to the transferase hexapeptide repeat family.</text>
</comment>
<comment type="pathway">
    <text evidence="1">Nucleotide-sugar biosynthesis; GDP-alpha-D-mannose biosynthesis; GDP-alpha-D-mannose from alpha-D-mannose 1-phosphate (GTP route): step 1/1.</text>
</comment>
<dbReference type="InterPro" id="IPR029044">
    <property type="entry name" value="Nucleotide-diphossugar_trans"/>
</dbReference>
<dbReference type="InterPro" id="IPR056729">
    <property type="entry name" value="GMPPB_C"/>
</dbReference>
<evidence type="ECO:0000259" key="6">
    <source>
        <dbReference type="PROSITE" id="PS50033"/>
    </source>
</evidence>
<dbReference type="Pfam" id="PF25087">
    <property type="entry name" value="GMPPB_C"/>
    <property type="match status" value="1"/>
</dbReference>
<dbReference type="GO" id="GO:0004475">
    <property type="term" value="F:mannose-1-phosphate guanylyltransferase (GTP) activity"/>
    <property type="evidence" value="ECO:0007669"/>
    <property type="project" value="UniProtKB-EC"/>
</dbReference>
<evidence type="ECO:0000313" key="7">
    <source>
        <dbReference type="EMBL" id="KPV73324.1"/>
    </source>
</evidence>
<comment type="catalytic activity">
    <reaction evidence="4">
        <text>alpha-D-mannose 1-phosphate + GTP + H(+) = GDP-alpha-D-mannose + diphosphate</text>
        <dbReference type="Rhea" id="RHEA:15229"/>
        <dbReference type="ChEBI" id="CHEBI:15378"/>
        <dbReference type="ChEBI" id="CHEBI:33019"/>
        <dbReference type="ChEBI" id="CHEBI:37565"/>
        <dbReference type="ChEBI" id="CHEBI:57527"/>
        <dbReference type="ChEBI" id="CHEBI:58409"/>
        <dbReference type="EC" id="2.7.7.13"/>
    </reaction>
</comment>
<evidence type="ECO:0000256" key="3">
    <source>
        <dbReference type="ARBA" id="ARBA00012387"/>
    </source>
</evidence>
<dbReference type="CDD" id="cd06428">
    <property type="entry name" value="M1P_guanylylT_A_like_N"/>
    <property type="match status" value="1"/>
</dbReference>
<dbReference type="EMBL" id="KQ474083">
    <property type="protein sequence ID" value="KPV73324.1"/>
    <property type="molecule type" value="Genomic_DNA"/>
</dbReference>
<dbReference type="Pfam" id="PF00483">
    <property type="entry name" value="NTP_transferase"/>
    <property type="match status" value="1"/>
</dbReference>
<sequence>MPGSLPTATATSAPSVTPSEVKFEVDRSQPTTQLQIRLRNGDRMVATFNQSHTVGDIRSYINASHPGEATSAYVLQTTFPTKDLTDDGATLKDAGLLGSVVVQRPAFHSTAPRTSHTMPATSKAVILIGGPSKGTRFRPLSLDVPKPLFSIGGRAIIWHSLVALSQLRPSLSRIPDRTVEGLNEVLLVGFYDESVIAPFVKEASRDFPNLSVRYLREFQPLGTAGGLYHYRDMILKGNPDQIFVLHSDVVCGWPFEELQKFHSGHRGVGTVMAVKVPREEANKFGCIVVDQQTSQARHFVEKPEEFLSDTVNAGLYLFDSALLFSSIREAMEDKVKRSADDPEATGDEQLRLEQDVLSPLAHSGRLYAFQTTSPWVQIKSAASAIPANALILASYKTTNPSLLRRRSPTILAKSRADYSKNKGPEIVEPCFIHEDAQIDPTAKIGPNVSIGSGVKVAAGCRVKESILLDNVLLDKNSCVLYSIIGESCKLGPWSRVEGAPLVGDKQSIAILGKDVSVLKEVHIRSCIVLPNKNLSRSAKNEVLL</sequence>
<protein>
    <recommendedName>
        <fullName evidence="3">mannose-1-phosphate guanylyltransferase</fullName>
        <ecNumber evidence="3">2.7.7.13</ecNumber>
    </recommendedName>
</protein>
<dbReference type="CDD" id="cd01770">
    <property type="entry name" value="UBX_UBXN2"/>
    <property type="match status" value="1"/>
</dbReference>
<dbReference type="EC" id="2.7.7.13" evidence="3"/>
<dbReference type="OMA" id="MPVPNWW"/>
<evidence type="ECO:0000256" key="4">
    <source>
        <dbReference type="ARBA" id="ARBA00047343"/>
    </source>
</evidence>
<dbReference type="InterPro" id="IPR029071">
    <property type="entry name" value="Ubiquitin-like_domsf"/>
</dbReference>
<dbReference type="PANTHER" id="PTHR22572">
    <property type="entry name" value="SUGAR-1-PHOSPHATE GUANYL TRANSFERASE"/>
    <property type="match status" value="1"/>
</dbReference>
<proteinExistence type="inferred from homology"/>
<feature type="compositionally biased region" description="Low complexity" evidence="5">
    <location>
        <begin position="1"/>
        <end position="19"/>
    </location>
</feature>
<evidence type="ECO:0000313" key="8">
    <source>
        <dbReference type="Proteomes" id="UP000053890"/>
    </source>
</evidence>
<evidence type="ECO:0000256" key="1">
    <source>
        <dbReference type="ARBA" id="ARBA00004823"/>
    </source>
</evidence>
<dbReference type="Gene3D" id="3.10.20.90">
    <property type="entry name" value="Phosphatidylinositol 3-kinase Catalytic Subunit, Chain A, domain 1"/>
    <property type="match status" value="1"/>
</dbReference>
<keyword evidence="8" id="KW-1185">Reference proteome</keyword>
<dbReference type="SUPFAM" id="SSF54236">
    <property type="entry name" value="Ubiquitin-like"/>
    <property type="match status" value="1"/>
</dbReference>
<gene>
    <name evidence="7" type="ORF">RHOBADRAFT_22398</name>
</gene>
<feature type="domain" description="UBX" evidence="6">
    <location>
        <begin position="27"/>
        <end position="104"/>
    </location>
</feature>
<dbReference type="SUPFAM" id="SSF51161">
    <property type="entry name" value="Trimeric LpxA-like enzymes"/>
    <property type="match status" value="1"/>
</dbReference>
<dbReference type="Gene3D" id="3.90.550.10">
    <property type="entry name" value="Spore Coat Polysaccharide Biosynthesis Protein SpsA, Chain A"/>
    <property type="match status" value="1"/>
</dbReference>
<feature type="region of interest" description="Disordered" evidence="5">
    <location>
        <begin position="1"/>
        <end position="29"/>
    </location>
</feature>
<dbReference type="STRING" id="578459.A0A0P9H0H0"/>
<dbReference type="InterPro" id="IPR005835">
    <property type="entry name" value="NTP_transferase_dom"/>
</dbReference>
<dbReference type="Gene3D" id="2.160.10.10">
    <property type="entry name" value="Hexapeptide repeat proteins"/>
    <property type="match status" value="1"/>
</dbReference>
<evidence type="ECO:0000256" key="2">
    <source>
        <dbReference type="ARBA" id="ARBA00007274"/>
    </source>
</evidence>
<name>A0A0P9H0H0_RHOGW</name>
<evidence type="ECO:0000256" key="5">
    <source>
        <dbReference type="SAM" id="MobiDB-lite"/>
    </source>
</evidence>
<dbReference type="GeneID" id="28973020"/>
<dbReference type="GO" id="GO:0005525">
    <property type="term" value="F:GTP binding"/>
    <property type="evidence" value="ECO:0007669"/>
    <property type="project" value="UniProtKB-KW"/>
</dbReference>
<dbReference type="InterPro" id="IPR011004">
    <property type="entry name" value="Trimer_LpxA-like_sf"/>
</dbReference>
<dbReference type="InterPro" id="IPR050486">
    <property type="entry name" value="Mannose-1P_guanyltransferase"/>
</dbReference>
<dbReference type="Pfam" id="PF00789">
    <property type="entry name" value="UBX"/>
    <property type="match status" value="1"/>
</dbReference>
<dbReference type="InterPro" id="IPR001012">
    <property type="entry name" value="UBX_dom"/>
</dbReference>
<organism evidence="7 8">
    <name type="scientific">Rhodotorula graminis (strain WP1)</name>
    <dbReference type="NCBI Taxonomy" id="578459"/>
    <lineage>
        <taxon>Eukaryota</taxon>
        <taxon>Fungi</taxon>
        <taxon>Dikarya</taxon>
        <taxon>Basidiomycota</taxon>
        <taxon>Pucciniomycotina</taxon>
        <taxon>Microbotryomycetes</taxon>
        <taxon>Sporidiobolales</taxon>
        <taxon>Sporidiobolaceae</taxon>
        <taxon>Rhodotorula</taxon>
    </lineage>
</organism>
<dbReference type="RefSeq" id="XP_018269373.1">
    <property type="nucleotide sequence ID" value="XM_018412571.1"/>
</dbReference>
<dbReference type="SUPFAM" id="SSF53448">
    <property type="entry name" value="Nucleotide-diphospho-sugar transferases"/>
    <property type="match status" value="1"/>
</dbReference>
<dbReference type="OrthoDB" id="285674at2759"/>
<dbReference type="SMART" id="SM00166">
    <property type="entry name" value="UBX"/>
    <property type="match status" value="1"/>
</dbReference>
<reference evidence="7 8" key="1">
    <citation type="journal article" date="2015" name="Front. Microbiol.">
        <title>Genome sequence of the plant growth promoting endophytic yeast Rhodotorula graminis WP1.</title>
        <authorList>
            <person name="Firrincieli A."/>
            <person name="Otillar R."/>
            <person name="Salamov A."/>
            <person name="Schmutz J."/>
            <person name="Khan Z."/>
            <person name="Redman R.S."/>
            <person name="Fleck N.D."/>
            <person name="Lindquist E."/>
            <person name="Grigoriev I.V."/>
            <person name="Doty S.L."/>
        </authorList>
    </citation>
    <scope>NUCLEOTIDE SEQUENCE [LARGE SCALE GENOMIC DNA]</scope>
    <source>
        <strain evidence="7 8">WP1</strain>
    </source>
</reference>
<accession>A0A0P9H0H0</accession>
<dbReference type="AlphaFoldDB" id="A0A0P9H0H0"/>